<dbReference type="InterPro" id="IPR023214">
    <property type="entry name" value="HAD_sf"/>
</dbReference>
<dbReference type="InterPro" id="IPR010023">
    <property type="entry name" value="KdsC_fam"/>
</dbReference>
<evidence type="ECO:0000256" key="11">
    <source>
        <dbReference type="ARBA" id="ARBA00031051"/>
    </source>
</evidence>
<evidence type="ECO:0000256" key="5">
    <source>
        <dbReference type="ARBA" id="ARBA00013066"/>
    </source>
</evidence>
<dbReference type="Proteomes" id="UP000215509">
    <property type="component" value="Unassembled WGS sequence"/>
</dbReference>
<dbReference type="GO" id="GO:0008781">
    <property type="term" value="F:N-acylneuraminate cytidylyltransferase activity"/>
    <property type="evidence" value="ECO:0007669"/>
    <property type="project" value="TreeGrafter"/>
</dbReference>
<comment type="similarity">
    <text evidence="3">Belongs to the KdsC family.</text>
</comment>
<evidence type="ECO:0000256" key="6">
    <source>
        <dbReference type="ARBA" id="ARBA00020092"/>
    </source>
</evidence>
<accession>A0A229UT70</accession>
<evidence type="ECO:0000256" key="4">
    <source>
        <dbReference type="ARBA" id="ARBA00011881"/>
    </source>
</evidence>
<keyword evidence="8 13" id="KW-0378">Hydrolase</keyword>
<dbReference type="Gene3D" id="3.40.50.1000">
    <property type="entry name" value="HAD superfamily/HAD-like"/>
    <property type="match status" value="1"/>
</dbReference>
<evidence type="ECO:0000256" key="2">
    <source>
        <dbReference type="ARBA" id="ARBA00001946"/>
    </source>
</evidence>
<evidence type="ECO:0000256" key="1">
    <source>
        <dbReference type="ARBA" id="ARBA00000898"/>
    </source>
</evidence>
<dbReference type="SFLD" id="SFLDG01136">
    <property type="entry name" value="C1.6:_Phosphoserine_Phosphatas"/>
    <property type="match status" value="1"/>
</dbReference>
<comment type="caution">
    <text evidence="13">The sequence shown here is derived from an EMBL/GenBank/DDBJ whole genome shotgun (WGS) entry which is preliminary data.</text>
</comment>
<feature type="binding site" evidence="12">
    <location>
        <position position="15"/>
    </location>
    <ligand>
        <name>Mg(2+)</name>
        <dbReference type="ChEBI" id="CHEBI:18420"/>
    </ligand>
</feature>
<dbReference type="SUPFAM" id="SSF56784">
    <property type="entry name" value="HAD-like"/>
    <property type="match status" value="1"/>
</dbReference>
<evidence type="ECO:0000313" key="13">
    <source>
        <dbReference type="EMBL" id="OXM86523.1"/>
    </source>
</evidence>
<organism evidence="13 14">
    <name type="scientific">Paenibacillus rigui</name>
    <dbReference type="NCBI Taxonomy" id="554312"/>
    <lineage>
        <taxon>Bacteria</taxon>
        <taxon>Bacillati</taxon>
        <taxon>Bacillota</taxon>
        <taxon>Bacilli</taxon>
        <taxon>Bacillales</taxon>
        <taxon>Paenibacillaceae</taxon>
        <taxon>Paenibacillus</taxon>
    </lineage>
</organism>
<gene>
    <name evidence="13" type="ORF">CF651_10150</name>
</gene>
<dbReference type="NCBIfam" id="TIGR01670">
    <property type="entry name" value="KdsC-phosphatas"/>
    <property type="match status" value="1"/>
</dbReference>
<dbReference type="OrthoDB" id="9805604at2"/>
<keyword evidence="10" id="KW-0448">Lipopolysaccharide biosynthesis</keyword>
<keyword evidence="7 12" id="KW-0479">Metal-binding</keyword>
<dbReference type="InterPro" id="IPR050793">
    <property type="entry name" value="CMP-NeuNAc_synthase"/>
</dbReference>
<dbReference type="SFLD" id="SFLDS00003">
    <property type="entry name" value="Haloacid_Dehalogenase"/>
    <property type="match status" value="1"/>
</dbReference>
<evidence type="ECO:0000256" key="7">
    <source>
        <dbReference type="ARBA" id="ARBA00022723"/>
    </source>
</evidence>
<evidence type="ECO:0000256" key="10">
    <source>
        <dbReference type="ARBA" id="ARBA00022985"/>
    </source>
</evidence>
<evidence type="ECO:0000256" key="9">
    <source>
        <dbReference type="ARBA" id="ARBA00022842"/>
    </source>
</evidence>
<evidence type="ECO:0000256" key="12">
    <source>
        <dbReference type="PIRSR" id="PIRSR006118-2"/>
    </source>
</evidence>
<protein>
    <recommendedName>
        <fullName evidence="6">3-deoxy-D-manno-octulosonate 8-phosphate phosphatase KdsC</fullName>
        <ecNumber evidence="5">3.1.3.45</ecNumber>
    </recommendedName>
    <alternativeName>
        <fullName evidence="11">KDO 8-P phosphatase</fullName>
    </alternativeName>
</protein>
<keyword evidence="9 12" id="KW-0460">Magnesium</keyword>
<dbReference type="SFLD" id="SFLDG01138">
    <property type="entry name" value="C1.6.2:_Deoxy-d-mannose-octulo"/>
    <property type="match status" value="1"/>
</dbReference>
<comment type="subunit">
    <text evidence="4">Homotetramer.</text>
</comment>
<dbReference type="Pfam" id="PF08282">
    <property type="entry name" value="Hydrolase_3"/>
    <property type="match status" value="1"/>
</dbReference>
<dbReference type="EMBL" id="NMQW01000014">
    <property type="protein sequence ID" value="OXM86523.1"/>
    <property type="molecule type" value="Genomic_DNA"/>
</dbReference>
<keyword evidence="14" id="KW-1185">Reference proteome</keyword>
<sequence length="161" mass="17532">MFIEKASKIKLVLMDVDGTLTDGMIIMDSNGNESKHFNVKDGMGITIAHKAGMATGIISARNSDIVIRRAAELNISYVKQGINCKKNVLFEIIHEAGFKLEEVAYIGDDINDISVSREVGLSFAVLDASEELKGVVDYVLTKNGGKGAVREAIEFILKNKL</sequence>
<proteinExistence type="inferred from homology"/>
<dbReference type="EC" id="3.1.3.45" evidence="5"/>
<comment type="cofactor">
    <cofactor evidence="2 12">
        <name>Mg(2+)</name>
        <dbReference type="ChEBI" id="CHEBI:18420"/>
    </cofactor>
</comment>
<dbReference type="AlphaFoldDB" id="A0A229UT70"/>
<evidence type="ECO:0000256" key="3">
    <source>
        <dbReference type="ARBA" id="ARBA00005893"/>
    </source>
</evidence>
<dbReference type="RefSeq" id="WP_094014739.1">
    <property type="nucleotide sequence ID" value="NZ_NMQW01000014.1"/>
</dbReference>
<dbReference type="FunFam" id="3.40.50.1000:FF:000029">
    <property type="entry name" value="3-deoxy-D-manno-octulosonate 8-phosphate phosphatase KdsC"/>
    <property type="match status" value="1"/>
</dbReference>
<evidence type="ECO:0000313" key="14">
    <source>
        <dbReference type="Proteomes" id="UP000215509"/>
    </source>
</evidence>
<name>A0A229UT70_9BACL</name>
<reference evidence="13 14" key="1">
    <citation type="submission" date="2017-07" db="EMBL/GenBank/DDBJ databases">
        <title>Genome sequencing and assembly of Paenibacillus rigui.</title>
        <authorList>
            <person name="Mayilraj S."/>
        </authorList>
    </citation>
    <scope>NUCLEOTIDE SEQUENCE [LARGE SCALE GENOMIC DNA]</scope>
    <source>
        <strain evidence="13 14">JCM 16352</strain>
    </source>
</reference>
<dbReference type="PANTHER" id="PTHR21485">
    <property type="entry name" value="HAD SUPERFAMILY MEMBERS CMAS AND KDSC"/>
    <property type="match status" value="1"/>
</dbReference>
<comment type="catalytic activity">
    <reaction evidence="1">
        <text>3-deoxy-alpha-D-manno-2-octulosonate-8-phosphate + H2O = 3-deoxy-alpha-D-manno-oct-2-ulosonate + phosphate</text>
        <dbReference type="Rhea" id="RHEA:11500"/>
        <dbReference type="ChEBI" id="CHEBI:15377"/>
        <dbReference type="ChEBI" id="CHEBI:43474"/>
        <dbReference type="ChEBI" id="CHEBI:85985"/>
        <dbReference type="ChEBI" id="CHEBI:85986"/>
        <dbReference type="EC" id="3.1.3.45"/>
    </reaction>
</comment>
<dbReference type="GO" id="GO:0009103">
    <property type="term" value="P:lipopolysaccharide biosynthetic process"/>
    <property type="evidence" value="ECO:0007669"/>
    <property type="project" value="UniProtKB-KW"/>
</dbReference>
<dbReference type="GO" id="GO:0046872">
    <property type="term" value="F:metal ion binding"/>
    <property type="evidence" value="ECO:0007669"/>
    <property type="project" value="UniProtKB-KW"/>
</dbReference>
<feature type="binding site" evidence="12">
    <location>
        <position position="17"/>
    </location>
    <ligand>
        <name>substrate</name>
    </ligand>
</feature>
<evidence type="ECO:0000256" key="8">
    <source>
        <dbReference type="ARBA" id="ARBA00022801"/>
    </source>
</evidence>
<dbReference type="CDD" id="cd01630">
    <property type="entry name" value="HAD_KDO-like"/>
    <property type="match status" value="1"/>
</dbReference>
<dbReference type="GO" id="GO:0019143">
    <property type="term" value="F:3-deoxy-manno-octulosonate-8-phosphatase activity"/>
    <property type="evidence" value="ECO:0007669"/>
    <property type="project" value="UniProtKB-EC"/>
</dbReference>
<dbReference type="PIRSF" id="PIRSF006118">
    <property type="entry name" value="KDO8-P_Ptase"/>
    <property type="match status" value="1"/>
</dbReference>
<dbReference type="InterPro" id="IPR036412">
    <property type="entry name" value="HAD-like_sf"/>
</dbReference>
<dbReference type="PANTHER" id="PTHR21485:SF6">
    <property type="entry name" value="N-ACYLNEURAMINATE CYTIDYLYLTRANSFERASE-RELATED"/>
    <property type="match status" value="1"/>
</dbReference>
<feature type="binding site" evidence="12">
    <location>
        <position position="108"/>
    </location>
    <ligand>
        <name>Mg(2+)</name>
        <dbReference type="ChEBI" id="CHEBI:18420"/>
    </ligand>
</feature>